<dbReference type="EMBL" id="JH817691">
    <property type="protein sequence ID" value="EKC25280.1"/>
    <property type="molecule type" value="Genomic_DNA"/>
</dbReference>
<feature type="compositionally biased region" description="Polar residues" evidence="1">
    <location>
        <begin position="1355"/>
        <end position="1371"/>
    </location>
</feature>
<feature type="compositionally biased region" description="Low complexity" evidence="1">
    <location>
        <begin position="156"/>
        <end position="167"/>
    </location>
</feature>
<feature type="region of interest" description="Disordered" evidence="1">
    <location>
        <begin position="1185"/>
        <end position="1229"/>
    </location>
</feature>
<feature type="compositionally biased region" description="Low complexity" evidence="1">
    <location>
        <begin position="496"/>
        <end position="511"/>
    </location>
</feature>
<sequence>MDNGESFFDISEGFFGNDNDPGTSDFSWADEFISSSENQETNQTTASVLQQGIDEVITASSSLPVIASQNNSITTSQPSFILTNTTGPVPLANQNAGIQFVQQQQTQSNQSQQIITSLPNLIGSTAQLVRGPNGQLILTSGPIQVQQSQQTLQPSSVQFSSQQFQTPSPSPIPASSPAVNRPITPASSSLITKSVGSIQYATSSDSTTISSSKVQTQPLVGNAGVNFLQLQGNAQQQILARNIQVQGQSSSGGINVQGQQILQNQGHVTYLQGHGQSAMLQGQQGAAAVLQGHTAVLQGHNNQTALLQGQQGHTAMLHGQGQNIVNTQNTVIQNPNVVNLNVAHVLCNNPALQNQQGGTVQQGQNIQGTLIQTADGKSIIIPSQLLQSGQPINLQNIQQVFQPQLNTSGASVVQGSSTSGAGLIHGNAMLGNNVTLGGIGNVIRMATNTSMAGQDKHLGAGLPVIGVNSQGQQVLIQRTQGQQQNIMVRTLTPQTLQQLQQPSNNTSSTSNYHASQASQVMQQPLLVSSQPGIQLQRIITPTGHQVIAGQQNQAVKVIGQNPAGVLSINLPQNISFQNPQMQTVQLLQQQVQRAAMGVKSEPGTSSPAQQVVLGAGSDSKTLSFVTKMVSQQGSVGLQNDATSSQSSVQNVFTSHVSVMPQYSVASSIAPSATSQSQTALSQPIFSTTTQIPHVVPSVVTPQPSTDTKPPSFIQQTTLQARNNAPKLQTIQITPETQKKLQLIQTELKTLQSLKQLTNEQMQRQKKLIDVQKSIIQKCAQQQQQAALQAAQPMIGQPQAGFPATLNLVEVKKEEPQMVHPPMIGEPPTGTVPQQVTVVSSLAQGAIQATATLSNASPLLSALSSATTNIRPTIATTQNLILNQVTSAQTVLKIGQEATATPSVPKPMGTNLLPGTATLTAGTAQAPVPTQIKIANHVLQLNLTPDQKNKVEGYLARMTPEQQQQQIKLFLNLQRQQQLQAQVQAQKAHQAKLQQGKIPAPVQNLASGNANTAVGSGAPTGHMILQTGGPDNKLVAVANMPKEQLIHQQLSKDQENALRSDTHTPFHNQRDMTRRLLRYHVFQWAEPPKKLIKKDKEMFENCAEGLMRKSGAMFEKFRVLLMKESMRKNSTAETVMIQRLLNEDLKETITKEKKQLADDPGSFKPIPLHILQKSEKAAAAKEEVKPVVVKSEHSPEQVPPDSKSSSPFISIKEEESNSRPTTPKFRLIIRNDGQKLTSSTCITEDGDADSDTNTYIAEESSTDSYGDNHSDKGSVGSRSMLDNIESKAADDITMDDNAASRWSDISNDEKPFSSYMETESAEASQMSYINYPSNKMEIEETDSNAYPDHTEAVPSMISSDDTVNYSSQNTFHRSPPAISRSLSYTSDKALYRQDSSKNSNFSGSFSALEDSQKSLESSANSYTGSACAQYEPISSDEGDEEEGVSRFVPGKSEPYIISIGKHTMKYSGDSQSYLQSENLGKLNQTSSADVIEIADNDGNLKQESSSSSDSDSDSEASSLKDGDNVTNYQMQSAIDSILQYDSATSPSSAYHHMDQSDFLSNDYEASQSEESAINSPQSYDRQDTGDHTDTTSMEDDLDAAVKSILM</sequence>
<dbReference type="OrthoDB" id="2556847at2759"/>
<dbReference type="PANTHER" id="PTHR15572:SF0">
    <property type="entry name" value="GLUTAMINE-RICH PROTEIN-RELATED"/>
    <property type="match status" value="1"/>
</dbReference>
<dbReference type="InterPro" id="IPR015671">
    <property type="entry name" value="GSCR1_dom"/>
</dbReference>
<dbReference type="GO" id="GO:0045893">
    <property type="term" value="P:positive regulation of DNA-templated transcription"/>
    <property type="evidence" value="ECO:0007669"/>
    <property type="project" value="TreeGrafter"/>
</dbReference>
<feature type="compositionally biased region" description="Basic and acidic residues" evidence="1">
    <location>
        <begin position="1579"/>
        <end position="1588"/>
    </location>
</feature>
<feature type="compositionally biased region" description="Low complexity" evidence="1">
    <location>
        <begin position="1395"/>
        <end position="1405"/>
    </location>
</feature>
<dbReference type="KEGG" id="crg:105341541"/>
<dbReference type="GO" id="GO:0016514">
    <property type="term" value="C:SWI/SNF complex"/>
    <property type="evidence" value="ECO:0007669"/>
    <property type="project" value="TreeGrafter"/>
</dbReference>
<feature type="region of interest" description="Disordered" evidence="1">
    <location>
        <begin position="156"/>
        <end position="177"/>
    </location>
</feature>
<feature type="region of interest" description="Disordered" evidence="1">
    <location>
        <begin position="1257"/>
        <end position="1321"/>
    </location>
</feature>
<feature type="region of interest" description="Disordered" evidence="1">
    <location>
        <begin position="1543"/>
        <end position="1605"/>
    </location>
</feature>
<dbReference type="Pfam" id="PF15249">
    <property type="entry name" value="GLTSCR1"/>
    <property type="match status" value="1"/>
</dbReference>
<evidence type="ECO:0000259" key="2">
    <source>
        <dbReference type="Pfam" id="PF15249"/>
    </source>
</evidence>
<organism evidence="3">
    <name type="scientific">Magallana gigas</name>
    <name type="common">Pacific oyster</name>
    <name type="synonym">Crassostrea gigas</name>
    <dbReference type="NCBI Taxonomy" id="29159"/>
    <lineage>
        <taxon>Eukaryota</taxon>
        <taxon>Metazoa</taxon>
        <taxon>Spiralia</taxon>
        <taxon>Lophotrochozoa</taxon>
        <taxon>Mollusca</taxon>
        <taxon>Bivalvia</taxon>
        <taxon>Autobranchia</taxon>
        <taxon>Pteriomorphia</taxon>
        <taxon>Ostreida</taxon>
        <taxon>Ostreoidea</taxon>
        <taxon>Ostreidae</taxon>
        <taxon>Magallana</taxon>
    </lineage>
</organism>
<evidence type="ECO:0000313" key="3">
    <source>
        <dbReference type="EMBL" id="EKC25280.1"/>
    </source>
</evidence>
<dbReference type="PANTHER" id="PTHR15572">
    <property type="entry name" value="GLIOMA TUMOR SUPPRESSOR CANDIDATE REGION GENE 1"/>
    <property type="match status" value="1"/>
</dbReference>
<feature type="compositionally biased region" description="Polar residues" evidence="1">
    <location>
        <begin position="1413"/>
        <end position="1423"/>
    </location>
</feature>
<reference evidence="3" key="1">
    <citation type="journal article" date="2012" name="Nature">
        <title>The oyster genome reveals stress adaptation and complexity of shell formation.</title>
        <authorList>
            <person name="Zhang G."/>
            <person name="Fang X."/>
            <person name="Guo X."/>
            <person name="Li L."/>
            <person name="Luo R."/>
            <person name="Xu F."/>
            <person name="Yang P."/>
            <person name="Zhang L."/>
            <person name="Wang X."/>
            <person name="Qi H."/>
            <person name="Xiong Z."/>
            <person name="Que H."/>
            <person name="Xie Y."/>
            <person name="Holland P.W."/>
            <person name="Paps J."/>
            <person name="Zhu Y."/>
            <person name="Wu F."/>
            <person name="Chen Y."/>
            <person name="Wang J."/>
            <person name="Peng C."/>
            <person name="Meng J."/>
            <person name="Yang L."/>
            <person name="Liu J."/>
            <person name="Wen B."/>
            <person name="Zhang N."/>
            <person name="Huang Z."/>
            <person name="Zhu Q."/>
            <person name="Feng Y."/>
            <person name="Mount A."/>
            <person name="Hedgecock D."/>
            <person name="Xu Z."/>
            <person name="Liu Y."/>
            <person name="Domazet-Loso T."/>
            <person name="Du Y."/>
            <person name="Sun X."/>
            <person name="Zhang S."/>
            <person name="Liu B."/>
            <person name="Cheng P."/>
            <person name="Jiang X."/>
            <person name="Li J."/>
            <person name="Fan D."/>
            <person name="Wang W."/>
            <person name="Fu W."/>
            <person name="Wang T."/>
            <person name="Wang B."/>
            <person name="Zhang J."/>
            <person name="Peng Z."/>
            <person name="Li Y."/>
            <person name="Li N."/>
            <person name="Wang J."/>
            <person name="Chen M."/>
            <person name="He Y."/>
            <person name="Tan F."/>
            <person name="Song X."/>
            <person name="Zheng Q."/>
            <person name="Huang R."/>
            <person name="Yang H."/>
            <person name="Du X."/>
            <person name="Chen L."/>
            <person name="Yang M."/>
            <person name="Gaffney P.M."/>
            <person name="Wang S."/>
            <person name="Luo L."/>
            <person name="She Z."/>
            <person name="Ming Y."/>
            <person name="Huang W."/>
            <person name="Zhang S."/>
            <person name="Huang B."/>
            <person name="Zhang Y."/>
            <person name="Qu T."/>
            <person name="Ni P."/>
            <person name="Miao G."/>
            <person name="Wang J."/>
            <person name="Wang Q."/>
            <person name="Steinberg C.E."/>
            <person name="Wang H."/>
            <person name="Li N."/>
            <person name="Qian L."/>
            <person name="Zhang G."/>
            <person name="Li Y."/>
            <person name="Yang H."/>
            <person name="Liu X."/>
            <person name="Wang J."/>
            <person name="Yin Y."/>
            <person name="Wang J."/>
        </authorList>
    </citation>
    <scope>NUCLEOTIDE SEQUENCE [LARGE SCALE GENOMIC DNA]</scope>
    <source>
        <strain evidence="3">05x7-T-G4-1.051#20</strain>
    </source>
</reference>
<feature type="region of interest" description="Disordered" evidence="1">
    <location>
        <begin position="1496"/>
        <end position="1525"/>
    </location>
</feature>
<feature type="compositionally biased region" description="Basic and acidic residues" evidence="1">
    <location>
        <begin position="1185"/>
        <end position="1194"/>
    </location>
</feature>
<accession>K1Q8T8</accession>
<proteinExistence type="predicted"/>
<name>K1Q8T8_MAGGI</name>
<feature type="compositionally biased region" description="Polar residues" evidence="1">
    <location>
        <begin position="1556"/>
        <end position="1578"/>
    </location>
</feature>
<evidence type="ECO:0000256" key="1">
    <source>
        <dbReference type="SAM" id="MobiDB-lite"/>
    </source>
</evidence>
<dbReference type="InterPro" id="IPR052438">
    <property type="entry name" value="Chromatin_remod/trans_coact"/>
</dbReference>
<dbReference type="HOGENOM" id="CLU_244115_0_0_1"/>
<dbReference type="InParanoid" id="K1Q8T8"/>
<feature type="region of interest" description="Disordered" evidence="1">
    <location>
        <begin position="1393"/>
        <end position="1423"/>
    </location>
</feature>
<gene>
    <name evidence="3" type="ORF">CGI_10019667</name>
</gene>
<feature type="domain" description="GLTSCR protein conserved" evidence="2">
    <location>
        <begin position="1052"/>
        <end position="1152"/>
    </location>
</feature>
<protein>
    <recommendedName>
        <fullName evidence="2">GLTSCR protein conserved domain-containing protein</fullName>
    </recommendedName>
</protein>
<feature type="region of interest" description="Disordered" evidence="1">
    <location>
        <begin position="1345"/>
        <end position="1378"/>
    </location>
</feature>
<feature type="region of interest" description="Disordered" evidence="1">
    <location>
        <begin position="496"/>
        <end position="515"/>
    </location>
</feature>